<dbReference type="AlphaFoldDB" id="F3YZ83"/>
<dbReference type="RefSeq" id="WP_014260534.1">
    <property type="nucleotide sequence ID" value="NC_016629.1"/>
</dbReference>
<name>F3YZ83_DESAF</name>
<dbReference type="InterPro" id="IPR015927">
    <property type="entry name" value="Peptidase_S24_S26A/B/C"/>
</dbReference>
<gene>
    <name evidence="3" type="ORF">Desaf_2517</name>
</gene>
<organism evidence="3 4">
    <name type="scientific">Desulfocurvibacter africanus subsp. africanus str. Walvis Bay</name>
    <dbReference type="NCBI Taxonomy" id="690850"/>
    <lineage>
        <taxon>Bacteria</taxon>
        <taxon>Pseudomonadati</taxon>
        <taxon>Thermodesulfobacteriota</taxon>
        <taxon>Desulfovibrionia</taxon>
        <taxon>Desulfovibrionales</taxon>
        <taxon>Desulfovibrionaceae</taxon>
        <taxon>Desulfocurvibacter</taxon>
    </lineage>
</organism>
<evidence type="ECO:0000256" key="1">
    <source>
        <dbReference type="SAM" id="MobiDB-lite"/>
    </source>
</evidence>
<proteinExistence type="predicted"/>
<feature type="domain" description="Peptidase S24/S26A/S26B/S26C" evidence="2">
    <location>
        <begin position="79"/>
        <end position="171"/>
    </location>
</feature>
<dbReference type="InterPro" id="IPR036286">
    <property type="entry name" value="LexA/Signal_pep-like_sf"/>
</dbReference>
<dbReference type="Proteomes" id="UP000007844">
    <property type="component" value="Chromosome"/>
</dbReference>
<evidence type="ECO:0000259" key="2">
    <source>
        <dbReference type="Pfam" id="PF00717"/>
    </source>
</evidence>
<feature type="region of interest" description="Disordered" evidence="1">
    <location>
        <begin position="1"/>
        <end position="25"/>
    </location>
</feature>
<protein>
    <recommendedName>
        <fullName evidence="2">Peptidase S24/S26A/S26B/S26C domain-containing protein</fullName>
    </recommendedName>
</protein>
<dbReference type="Gene3D" id="2.10.109.10">
    <property type="entry name" value="Umud Fragment, subunit A"/>
    <property type="match status" value="1"/>
</dbReference>
<keyword evidence="4" id="KW-1185">Reference proteome</keyword>
<evidence type="ECO:0000313" key="4">
    <source>
        <dbReference type="Proteomes" id="UP000007844"/>
    </source>
</evidence>
<evidence type="ECO:0000313" key="3">
    <source>
        <dbReference type="EMBL" id="EGJ50839.1"/>
    </source>
</evidence>
<dbReference type="KEGG" id="daf:Desaf_2517"/>
<dbReference type="STRING" id="690850.Desaf_2517"/>
<dbReference type="EMBL" id="CP003221">
    <property type="protein sequence ID" value="EGJ50839.1"/>
    <property type="molecule type" value="Genomic_DNA"/>
</dbReference>
<dbReference type="SUPFAM" id="SSF51306">
    <property type="entry name" value="LexA/Signal peptidase"/>
    <property type="match status" value="1"/>
</dbReference>
<dbReference type="HOGENOM" id="CLU_1445484_0_0_7"/>
<reference evidence="3 4" key="1">
    <citation type="journal article" date="2011" name="J. Bacteriol.">
        <title>Genome sequence of the mercury-methylating and pleomorphic Desulfovibrio africanus Strain Walvis Bay.</title>
        <authorList>
            <person name="Brown S.D."/>
            <person name="Wall J.D."/>
            <person name="Kucken A.M."/>
            <person name="Gilmour C.C."/>
            <person name="Podar M."/>
            <person name="Brandt C.C."/>
            <person name="Teshima H."/>
            <person name="Detter J.C."/>
            <person name="Han C.S."/>
            <person name="Land M.L."/>
            <person name="Lucas S."/>
            <person name="Han J."/>
            <person name="Pennacchio L."/>
            <person name="Nolan M."/>
            <person name="Pitluck S."/>
            <person name="Woyke T."/>
            <person name="Goodwin L."/>
            <person name="Palumbo A.V."/>
            <person name="Elias D.A."/>
        </authorList>
    </citation>
    <scope>NUCLEOTIDE SEQUENCE [LARGE SCALE GENOMIC DNA]</scope>
    <source>
        <strain evidence="3 4">Walvis Bay</strain>
    </source>
</reference>
<accession>F3YZ83</accession>
<sequence>MADNAATPRASSDQAPRSRPHLSPEDCCEIVDDGPKHGSIMRMNRLLALEGQATQSTTEALPFDLDRLRRMAGHAARITTFPYEIRDRGMEPSLRLGSIVGVDAEQRGLISGELYLLQFPAIGAQPRAAIVRRVYHGEQPGVLLVRAEDETYSEPPMPAEEVLAAIRGRVVWVMQPIDERINLRNYW</sequence>
<dbReference type="Pfam" id="PF00717">
    <property type="entry name" value="Peptidase_S24"/>
    <property type="match status" value="1"/>
</dbReference>